<accession>A0A5N5KTW8</accession>
<feature type="region of interest" description="Disordered" evidence="1">
    <location>
        <begin position="57"/>
        <end position="83"/>
    </location>
</feature>
<gene>
    <name evidence="2" type="ORF">DKX38_016848</name>
</gene>
<reference evidence="3" key="1">
    <citation type="journal article" date="2019" name="Gigascience">
        <title>De novo genome assembly of the endangered Acer yangbiense, a plant species with extremely small populations endemic to Yunnan Province, China.</title>
        <authorList>
            <person name="Yang J."/>
            <person name="Wariss H.M."/>
            <person name="Tao L."/>
            <person name="Zhang R."/>
            <person name="Yun Q."/>
            <person name="Hollingsworth P."/>
            <person name="Dao Z."/>
            <person name="Luo G."/>
            <person name="Guo H."/>
            <person name="Ma Y."/>
            <person name="Sun W."/>
        </authorList>
    </citation>
    <scope>NUCLEOTIDE SEQUENCE [LARGE SCALE GENOMIC DNA]</scope>
    <source>
        <strain evidence="3">cv. br00</strain>
    </source>
</reference>
<proteinExistence type="predicted"/>
<name>A0A5N5KTW8_9ROSI</name>
<evidence type="ECO:0000313" key="3">
    <source>
        <dbReference type="Proteomes" id="UP000326939"/>
    </source>
</evidence>
<protein>
    <submittedName>
        <fullName evidence="2">Uncharacterized protein</fullName>
    </submittedName>
</protein>
<keyword evidence="3" id="KW-1185">Reference proteome</keyword>
<evidence type="ECO:0000313" key="2">
    <source>
        <dbReference type="EMBL" id="KAB5533762.1"/>
    </source>
</evidence>
<dbReference type="EMBL" id="VDCV01000011">
    <property type="protein sequence ID" value="KAB5533762.1"/>
    <property type="molecule type" value="Genomic_DNA"/>
</dbReference>
<dbReference type="Proteomes" id="UP000326939">
    <property type="component" value="Chromosome 11"/>
</dbReference>
<comment type="caution">
    <text evidence="2">The sequence shown here is derived from an EMBL/GenBank/DDBJ whole genome shotgun (WGS) entry which is preliminary data.</text>
</comment>
<organism evidence="2 3">
    <name type="scientific">Salix brachista</name>
    <dbReference type="NCBI Taxonomy" id="2182728"/>
    <lineage>
        <taxon>Eukaryota</taxon>
        <taxon>Viridiplantae</taxon>
        <taxon>Streptophyta</taxon>
        <taxon>Embryophyta</taxon>
        <taxon>Tracheophyta</taxon>
        <taxon>Spermatophyta</taxon>
        <taxon>Magnoliopsida</taxon>
        <taxon>eudicotyledons</taxon>
        <taxon>Gunneridae</taxon>
        <taxon>Pentapetalae</taxon>
        <taxon>rosids</taxon>
        <taxon>fabids</taxon>
        <taxon>Malpighiales</taxon>
        <taxon>Salicaceae</taxon>
        <taxon>Saliceae</taxon>
        <taxon>Salix</taxon>
    </lineage>
</organism>
<evidence type="ECO:0000256" key="1">
    <source>
        <dbReference type="SAM" id="MobiDB-lite"/>
    </source>
</evidence>
<dbReference type="AlphaFoldDB" id="A0A5N5KTW8"/>
<feature type="compositionally biased region" description="Pro residues" evidence="1">
    <location>
        <begin position="58"/>
        <end position="67"/>
    </location>
</feature>
<sequence>MVETRSGVVLEASPGRVQGSARTMQQQIDENAEAIASATARMEAKFESLLALIEERLPPTPQETPPNRPREQIIGGDQVLGNRGDDQEVQAIPIRAEARIAMPGRPPQMGIQPQLVLPRVGMPIGEAIEPRARRQPMDANLQPIGRNGMDWGLPRPPMGYGGQFVQNEDGIRVRREYMRQAEPYQRADNYVQPARQPHAFEEPRHPHWVQDAFEEPRHPHWV</sequence>